<dbReference type="KEGG" id="ncs:NCAS_0B01820"/>
<feature type="region of interest" description="Disordered" evidence="1">
    <location>
        <begin position="206"/>
        <end position="244"/>
    </location>
</feature>
<dbReference type="AlphaFoldDB" id="G0VBE0"/>
<dbReference type="RefSeq" id="XP_003674640.1">
    <property type="nucleotide sequence ID" value="XM_003674592.1"/>
</dbReference>
<dbReference type="GO" id="GO:0005634">
    <property type="term" value="C:nucleus"/>
    <property type="evidence" value="ECO:0007669"/>
    <property type="project" value="EnsemblFungi"/>
</dbReference>
<dbReference type="GeneID" id="96901826"/>
<evidence type="ECO:0000313" key="2">
    <source>
        <dbReference type="EMBL" id="CCC68266.1"/>
    </source>
</evidence>
<dbReference type="InParanoid" id="G0VBE0"/>
<sequence length="244" mass="28915">MSRVDMLTRKLLRDWKQLMRQERASTYHLRPQDSNLHVWHLVITDPITHNEQYIMLYIYGNEMDPAIIMRCLTPNILFPINRNVSLSHWNFILNENGFHGLIQKIWRSFFYESEAPSSYLSNFRLLRAWNRIMYREFKKLFPELIGSLQQGDYEMVRTLAKKINDNNHNTKTQDYNAYSNDISNVANQCSSEYLVACDTIIPNDDRPSMKRTSSNISQEGLINDNNEIIDEARPPQKKRTKNHK</sequence>
<dbReference type="GO" id="GO:0016567">
    <property type="term" value="P:protein ubiquitination"/>
    <property type="evidence" value="ECO:0007669"/>
    <property type="project" value="EnsemblFungi"/>
</dbReference>
<organism evidence="2 3">
    <name type="scientific">Naumovozyma castellii</name>
    <name type="common">Yeast</name>
    <name type="synonym">Saccharomyces castellii</name>
    <dbReference type="NCBI Taxonomy" id="27288"/>
    <lineage>
        <taxon>Eukaryota</taxon>
        <taxon>Fungi</taxon>
        <taxon>Dikarya</taxon>
        <taxon>Ascomycota</taxon>
        <taxon>Saccharomycotina</taxon>
        <taxon>Saccharomycetes</taxon>
        <taxon>Saccharomycetales</taxon>
        <taxon>Saccharomycetaceae</taxon>
        <taxon>Naumovozyma</taxon>
    </lineage>
</organism>
<feature type="compositionally biased region" description="Polar residues" evidence="1">
    <location>
        <begin position="210"/>
        <end position="226"/>
    </location>
</feature>
<reference key="2">
    <citation type="submission" date="2011-08" db="EMBL/GenBank/DDBJ databases">
        <title>Genome sequence of Naumovozyma castellii.</title>
        <authorList>
            <person name="Gordon J.L."/>
            <person name="Armisen D."/>
            <person name="Proux-Wera E."/>
            <person name="OhEigeartaigh S.S."/>
            <person name="Byrne K.P."/>
            <person name="Wolfe K.H."/>
        </authorList>
    </citation>
    <scope>NUCLEOTIDE SEQUENCE</scope>
    <source>
        <strain>Type strain:CBS 4309</strain>
    </source>
</reference>
<dbReference type="EMBL" id="HE576753">
    <property type="protein sequence ID" value="CCC68266.1"/>
    <property type="molecule type" value="Genomic_DNA"/>
</dbReference>
<dbReference type="GO" id="GO:0006611">
    <property type="term" value="P:protein export from nucleus"/>
    <property type="evidence" value="ECO:0007669"/>
    <property type="project" value="EnsemblFungi"/>
</dbReference>
<dbReference type="OrthoDB" id="4064925at2759"/>
<gene>
    <name evidence="2" type="primary">NCAS0B01820</name>
    <name evidence="2" type="ordered locus">NCAS_0B01820</name>
</gene>
<keyword evidence="3" id="KW-1185">Reference proteome</keyword>
<evidence type="ECO:0000256" key="1">
    <source>
        <dbReference type="SAM" id="MobiDB-lite"/>
    </source>
</evidence>
<proteinExistence type="predicted"/>
<reference evidence="2 3" key="1">
    <citation type="journal article" date="2011" name="Proc. Natl. Acad. Sci. U.S.A.">
        <title>Evolutionary erosion of yeast sex chromosomes by mating-type switching accidents.</title>
        <authorList>
            <person name="Gordon J.L."/>
            <person name="Armisen D."/>
            <person name="Proux-Wera E."/>
            <person name="Oheigeartaigh S.S."/>
            <person name="Byrne K.P."/>
            <person name="Wolfe K.H."/>
        </authorList>
    </citation>
    <scope>NUCLEOTIDE SEQUENCE [LARGE SCALE GENOMIC DNA]</scope>
    <source>
        <strain evidence="3">ATCC 76901 / BCRC 22586 / CBS 4309 / NBRC 1992 / NRRL Y-12630</strain>
    </source>
</reference>
<protein>
    <submittedName>
        <fullName evidence="2">Uncharacterized protein</fullName>
    </submittedName>
</protein>
<accession>G0VBE0</accession>
<dbReference type="eggNOG" id="ENOG502S1UD">
    <property type="taxonomic scope" value="Eukaryota"/>
</dbReference>
<dbReference type="HOGENOM" id="CLU_085772_0_0_1"/>
<feature type="compositionally biased region" description="Basic residues" evidence="1">
    <location>
        <begin position="235"/>
        <end position="244"/>
    </location>
</feature>
<dbReference type="FunCoup" id="G0VBE0">
    <property type="interactions" value="44"/>
</dbReference>
<dbReference type="OMA" id="RAWNRIM"/>
<evidence type="ECO:0000313" key="3">
    <source>
        <dbReference type="Proteomes" id="UP000001640"/>
    </source>
</evidence>
<name>G0VBE0_NAUCA</name>
<dbReference type="Proteomes" id="UP000001640">
    <property type="component" value="Chromosome 2"/>
</dbReference>